<proteinExistence type="predicted"/>
<protein>
    <submittedName>
        <fullName evidence="2">Type II toxin-antitoxin system mRNA interferase toxin, RelE/StbE family</fullName>
    </submittedName>
</protein>
<dbReference type="InterPro" id="IPR035093">
    <property type="entry name" value="RelE/ParE_toxin_dom_sf"/>
</dbReference>
<dbReference type="NCBIfam" id="TIGR02385">
    <property type="entry name" value="RelE_StbE"/>
    <property type="match status" value="1"/>
</dbReference>
<evidence type="ECO:0000256" key="1">
    <source>
        <dbReference type="ARBA" id="ARBA00022649"/>
    </source>
</evidence>
<organism evidence="2">
    <name type="scientific">candidate division CPR3 bacterium</name>
    <dbReference type="NCBI Taxonomy" id="2268181"/>
    <lineage>
        <taxon>Bacteria</taxon>
        <taxon>Bacteria division CPR3</taxon>
    </lineage>
</organism>
<sequence>MTKVQIHRDAQKQISKASPKIKKKIETMILHILENDDLKNFPFLIKPLRGQYNICKEILVDKDYRIFFRIENDTFYIRHTRTHNYLKTG</sequence>
<name>A0A7C4M002_UNCC3</name>
<keyword evidence="1" id="KW-1277">Toxin-antitoxin system</keyword>
<dbReference type="SUPFAM" id="SSF143011">
    <property type="entry name" value="RelE-like"/>
    <property type="match status" value="1"/>
</dbReference>
<comment type="caution">
    <text evidence="2">The sequence shown here is derived from an EMBL/GenBank/DDBJ whole genome shotgun (WGS) entry which is preliminary data.</text>
</comment>
<dbReference type="AlphaFoldDB" id="A0A7C4M002"/>
<dbReference type="InterPro" id="IPR007712">
    <property type="entry name" value="RelE/ParE_toxin"/>
</dbReference>
<reference evidence="2" key="1">
    <citation type="journal article" date="2020" name="mSystems">
        <title>Genome- and Community-Level Interaction Insights into Carbon Utilization and Element Cycling Functions of Hydrothermarchaeota in Hydrothermal Sediment.</title>
        <authorList>
            <person name="Zhou Z."/>
            <person name="Liu Y."/>
            <person name="Xu W."/>
            <person name="Pan J."/>
            <person name="Luo Z.H."/>
            <person name="Li M."/>
        </authorList>
    </citation>
    <scope>NUCLEOTIDE SEQUENCE [LARGE SCALE GENOMIC DNA]</scope>
    <source>
        <strain evidence="2">SpSt-579</strain>
    </source>
</reference>
<dbReference type="Gene3D" id="3.30.2310.20">
    <property type="entry name" value="RelE-like"/>
    <property type="match status" value="1"/>
</dbReference>
<gene>
    <name evidence="2" type="ORF">ENT43_02550</name>
</gene>
<evidence type="ECO:0000313" key="2">
    <source>
        <dbReference type="EMBL" id="HGT71117.1"/>
    </source>
</evidence>
<dbReference type="EMBL" id="DSYQ01000010">
    <property type="protein sequence ID" value="HGT71117.1"/>
    <property type="molecule type" value="Genomic_DNA"/>
</dbReference>
<accession>A0A7C4M002</accession>